<evidence type="ECO:0000256" key="1">
    <source>
        <dbReference type="SAM" id="MobiDB-lite"/>
    </source>
</evidence>
<comment type="caution">
    <text evidence="2">The sequence shown here is derived from an EMBL/GenBank/DDBJ whole genome shotgun (WGS) entry which is preliminary data.</text>
</comment>
<evidence type="ECO:0000313" key="3">
    <source>
        <dbReference type="Proteomes" id="UP000239560"/>
    </source>
</evidence>
<dbReference type="AlphaFoldDB" id="A0A2T0A5K0"/>
<name>A0A2T0A5K0_RHOTO</name>
<dbReference type="Proteomes" id="UP000239560">
    <property type="component" value="Unassembled WGS sequence"/>
</dbReference>
<dbReference type="EMBL" id="LCTV02000008">
    <property type="protein sequence ID" value="PRQ73206.1"/>
    <property type="molecule type" value="Genomic_DNA"/>
</dbReference>
<gene>
    <name evidence="2" type="ORF">AAT19DRAFT_15959</name>
</gene>
<protein>
    <submittedName>
        <fullName evidence="2">Proteophosphoglycan 5</fullName>
    </submittedName>
</protein>
<dbReference type="OrthoDB" id="2522835at2759"/>
<sequence>MKLLPPRGDRLSVASTDTAFTSSSGVVRSAHQVAVLDDDLLLLLAKAPRTAHLAPPRPHLATSASSTAPSPPRLETLARHQCSPPETPPDMLPFRQAALFTFTPSTPSPVTAEHGLSARHTLNVHDLDGEGRTWRVDASVAKVSIYKSKNLTLHLAGRILTSTVEVFESSDIHLLVGDPSSASSSSPLGTLQLDPSLHNVSIQYASPANVGKVVLAPLLTEDSLAARSFGFSQLSLQAGSNDEPFIVIDAEGRIRQPGEDGTVVSPLSPPAEMARQLVYSFNGGSWRVEGLERREKDYPNLASCRRGPIAFLLACARFEVLLQEEKAGRLVPPFFFPNYALALAVAAHRPRLGATSERAHEPQRYRLSLLDPSQRHRRRIQPAFAKASLIVTLLFFSQTLSPRTMPVEVGATYGIAVRLPSFIAAAAAYEECKRTLGLLDVFIARSRFWRSKGGWQLGVPALYRLTPEIWTRIRRHTLDNALDTAERDFLADYLRLFNCGCSEDEGLTLPTKLRDVGRWWAKIECGHPDTADYRDRMVNMKVKDRLEDVQRSTFLRPFNLTFDATAILHPDRLNLRSQHDLEMAILVSLPLHDPAMHYMEAPFWDEDELYSDDLPTYNTALIALPTTLHTDSHAWFARAVQDYRLEPVDARHRQLAWKGFAAADTPYGNGDIGRPFASARWRLKDAKLDQLPPRWMVHARSGCKPAMGGIEGAATVTASFGVAVRFLSFVRAARAFEAVDGALRFLKTDAPAWRSAATAYPDMPLLRIPPETWTLVRNHLVADALNQAEADLVQQVIQRAIQDRAGFIDEYAPTRLVEAELEDFVMNTGWEAPDDFGQVFGPWSEAACDLVRHFGLAVDLRGFRPRHSVQGHNTDSSPSSAVFLKLPLADSSLDLECYTSYDLVGAMGCLALPSNLPPGASTAFIKLITLFALEPVDVRFQRARFKSPFQEKSEEDASPRLKLTEYGDDVEDGHFPSIPLNEVVPQWLIVGRLSAQM</sequence>
<feature type="region of interest" description="Disordered" evidence="1">
    <location>
        <begin position="53"/>
        <end position="90"/>
    </location>
</feature>
<accession>A0A2T0A5K0</accession>
<proteinExistence type="predicted"/>
<evidence type="ECO:0000313" key="2">
    <source>
        <dbReference type="EMBL" id="PRQ73206.1"/>
    </source>
</evidence>
<organism evidence="2 3">
    <name type="scientific">Rhodotorula toruloides</name>
    <name type="common">Yeast</name>
    <name type="synonym">Rhodosporidium toruloides</name>
    <dbReference type="NCBI Taxonomy" id="5286"/>
    <lineage>
        <taxon>Eukaryota</taxon>
        <taxon>Fungi</taxon>
        <taxon>Dikarya</taxon>
        <taxon>Basidiomycota</taxon>
        <taxon>Pucciniomycotina</taxon>
        <taxon>Microbotryomycetes</taxon>
        <taxon>Sporidiobolales</taxon>
        <taxon>Sporidiobolaceae</taxon>
        <taxon>Rhodotorula</taxon>
    </lineage>
</organism>
<reference evidence="2 3" key="1">
    <citation type="journal article" date="2018" name="Elife">
        <title>Functional genomics of lipid metabolism in the oleaginous yeast Rhodosporidium toruloides.</title>
        <authorList>
            <person name="Coradetti S.T."/>
            <person name="Pinel D."/>
            <person name="Geiselman G."/>
            <person name="Ito M."/>
            <person name="Mondo S."/>
            <person name="Reilly M.C."/>
            <person name="Cheng Y.F."/>
            <person name="Bauer S."/>
            <person name="Grigoriev I."/>
            <person name="Gladden J.M."/>
            <person name="Simmons B.A."/>
            <person name="Brem R."/>
            <person name="Arkin A.P."/>
            <person name="Skerker J.M."/>
        </authorList>
    </citation>
    <scope>NUCLEOTIDE SEQUENCE [LARGE SCALE GENOMIC DNA]</scope>
    <source>
        <strain evidence="2 3">NBRC 0880</strain>
    </source>
</reference>